<dbReference type="InterPro" id="IPR051326">
    <property type="entry name" value="Kynurenine-oxoglutarate_AT"/>
</dbReference>
<dbReference type="GO" id="GO:0005739">
    <property type="term" value="C:mitochondrion"/>
    <property type="evidence" value="ECO:0007669"/>
    <property type="project" value="TreeGrafter"/>
</dbReference>
<dbReference type="InterPro" id="IPR015424">
    <property type="entry name" value="PyrdxlP-dep_Trfase"/>
</dbReference>
<organism evidence="6 7">
    <name type="scientific">Ambispora leptoticha</name>
    <dbReference type="NCBI Taxonomy" id="144679"/>
    <lineage>
        <taxon>Eukaryota</taxon>
        <taxon>Fungi</taxon>
        <taxon>Fungi incertae sedis</taxon>
        <taxon>Mucoromycota</taxon>
        <taxon>Glomeromycotina</taxon>
        <taxon>Glomeromycetes</taxon>
        <taxon>Archaeosporales</taxon>
        <taxon>Ambisporaceae</taxon>
        <taxon>Ambispora</taxon>
    </lineage>
</organism>
<feature type="domain" description="Aminotransferase class I/classII large" evidence="5">
    <location>
        <begin position="50"/>
        <end position="124"/>
    </location>
</feature>
<keyword evidence="7" id="KW-1185">Reference proteome</keyword>
<gene>
    <name evidence="6" type="ORF">ALEPTO_LOCUS9265</name>
</gene>
<dbReference type="InterPro" id="IPR015422">
    <property type="entry name" value="PyrdxlP-dep_Trfase_small"/>
</dbReference>
<dbReference type="OrthoDB" id="2414662at2759"/>
<name>A0A9N9DAN5_9GLOM</name>
<dbReference type="SUPFAM" id="SSF53383">
    <property type="entry name" value="PLP-dependent transferases"/>
    <property type="match status" value="1"/>
</dbReference>
<proteinExistence type="predicted"/>
<keyword evidence="3" id="KW-0808">Transferase</keyword>
<dbReference type="EMBL" id="CAJVPS010006774">
    <property type="protein sequence ID" value="CAG8628629.1"/>
    <property type="molecule type" value="Genomic_DNA"/>
</dbReference>
<evidence type="ECO:0000256" key="2">
    <source>
        <dbReference type="ARBA" id="ARBA00022576"/>
    </source>
</evidence>
<keyword evidence="2" id="KW-0032">Aminotransferase</keyword>
<keyword evidence="4" id="KW-0663">Pyridoxal phosphate</keyword>
<dbReference type="Pfam" id="PF00155">
    <property type="entry name" value="Aminotran_1_2"/>
    <property type="match status" value="1"/>
</dbReference>
<dbReference type="PANTHER" id="PTHR43807:SF20">
    <property type="entry name" value="FI04487P"/>
    <property type="match status" value="1"/>
</dbReference>
<evidence type="ECO:0000259" key="5">
    <source>
        <dbReference type="Pfam" id="PF00155"/>
    </source>
</evidence>
<protein>
    <submittedName>
        <fullName evidence="6">6070_t:CDS:1</fullName>
    </submittedName>
</protein>
<dbReference type="PANTHER" id="PTHR43807">
    <property type="entry name" value="FI04487P"/>
    <property type="match status" value="1"/>
</dbReference>
<dbReference type="InterPro" id="IPR015421">
    <property type="entry name" value="PyrdxlP-dep_Trfase_major"/>
</dbReference>
<accession>A0A9N9DAN5</accession>
<dbReference type="Gene3D" id="3.90.1150.10">
    <property type="entry name" value="Aspartate Aminotransferase, domain 1"/>
    <property type="match status" value="1"/>
</dbReference>
<dbReference type="AlphaFoldDB" id="A0A9N9DAN5"/>
<evidence type="ECO:0000256" key="3">
    <source>
        <dbReference type="ARBA" id="ARBA00022679"/>
    </source>
</evidence>
<comment type="caution">
    <text evidence="6">The sequence shown here is derived from an EMBL/GenBank/DDBJ whole genome shotgun (WGS) entry which is preliminary data.</text>
</comment>
<evidence type="ECO:0000313" key="6">
    <source>
        <dbReference type="EMBL" id="CAG8628629.1"/>
    </source>
</evidence>
<dbReference type="Proteomes" id="UP000789508">
    <property type="component" value="Unassembled WGS sequence"/>
</dbReference>
<comment type="cofactor">
    <cofactor evidence="1">
        <name>pyridoxal 5'-phosphate</name>
        <dbReference type="ChEBI" id="CHEBI:597326"/>
    </cofactor>
</comment>
<evidence type="ECO:0000256" key="1">
    <source>
        <dbReference type="ARBA" id="ARBA00001933"/>
    </source>
</evidence>
<reference evidence="6" key="1">
    <citation type="submission" date="2021-06" db="EMBL/GenBank/DDBJ databases">
        <authorList>
            <person name="Kallberg Y."/>
            <person name="Tangrot J."/>
            <person name="Rosling A."/>
        </authorList>
    </citation>
    <scope>NUCLEOTIDE SEQUENCE</scope>
    <source>
        <strain evidence="6">FL130A</strain>
    </source>
</reference>
<dbReference type="Gene3D" id="3.40.640.10">
    <property type="entry name" value="Type I PLP-dependent aspartate aminotransferase-like (Major domain)"/>
    <property type="match status" value="1"/>
</dbReference>
<dbReference type="GO" id="GO:0030170">
    <property type="term" value="F:pyridoxal phosphate binding"/>
    <property type="evidence" value="ECO:0007669"/>
    <property type="project" value="InterPro"/>
</dbReference>
<evidence type="ECO:0000256" key="4">
    <source>
        <dbReference type="ARBA" id="ARBA00022898"/>
    </source>
</evidence>
<evidence type="ECO:0000313" key="7">
    <source>
        <dbReference type="Proteomes" id="UP000789508"/>
    </source>
</evidence>
<dbReference type="GO" id="GO:0016212">
    <property type="term" value="F:kynurenine-oxoglutarate transaminase activity"/>
    <property type="evidence" value="ECO:0007669"/>
    <property type="project" value="TreeGrafter"/>
</dbReference>
<dbReference type="InterPro" id="IPR004839">
    <property type="entry name" value="Aminotransferase_I/II_large"/>
</dbReference>
<sequence length="130" mass="14759">MNSSNITTNIHTSSKEIQTSQHLKKAERVASFERDVWSIFTPLAAQLKAVNLGQGFMNYPPPDFIKDAARSVFSDTDNNQYSHPKGRIRLRKVLAKVYKPYFNNRNLDIETEIIITAGANEGKRSIFSKL</sequence>